<evidence type="ECO:0000256" key="4">
    <source>
        <dbReference type="ARBA" id="ARBA00023136"/>
    </source>
</evidence>
<evidence type="ECO:0000256" key="1">
    <source>
        <dbReference type="ARBA" id="ARBA00004442"/>
    </source>
</evidence>
<dbReference type="Proteomes" id="UP000286038">
    <property type="component" value="Unassembled WGS sequence"/>
</dbReference>
<feature type="domain" description="RagB/SusD" evidence="7">
    <location>
        <begin position="368"/>
        <end position="506"/>
    </location>
</feature>
<dbReference type="Pfam" id="PF14322">
    <property type="entry name" value="SusD-like_3"/>
    <property type="match status" value="1"/>
</dbReference>
<evidence type="ECO:0000256" key="3">
    <source>
        <dbReference type="ARBA" id="ARBA00022729"/>
    </source>
</evidence>
<dbReference type="InterPro" id="IPR011990">
    <property type="entry name" value="TPR-like_helical_dom_sf"/>
</dbReference>
<sequence>MNMKRMGKNIWILVCLLGICGCSNFLDEVSQNEMRPSSADDLQQLLMGEVYSAGHSENVFHLYLDMMTDDVACVYSKDQMVQQYYKRYWPVYTWQFDMFEQLENSSVQGADTYDHYYRCIKGCNVVLDMLDKVTGSEGQKANVKGQSLAMRGYFYFMLVNLFAKPYNAPGIDLEKAPGVPLITTSEVSDEYPKRASIAKVYSRIEMDLLEALPLLREYGGENSKFKASEMFCYTLLSRLYLYMERWEEAEKYASLGLAKNSSLFDMANAPYQTWGLAYSPAKNVYGRESDEVIWLGYGNSYEYDFAQSGFTFVPSTELVQLYDFTESNVNNRGDLRLRFYYEYMRDFSSPLLDFKIKYGIRKEYTVETNYPIKGMRVAELYLNRAEANIRRYLQNGEEHLRVSALADLNFLRSSRYDTRNVDYEDVDYSGDDLLTFYKEERRRELAFEDHRWFDLRRYGMPEITHVYQGSESEIPATYVLPQGGDRYVLPIPRSVLDKNYNLEANP</sequence>
<dbReference type="InterPro" id="IPR012944">
    <property type="entry name" value="SusD_RagB_dom"/>
</dbReference>
<gene>
    <name evidence="9" type="ORF">DWZ68_15700</name>
</gene>
<evidence type="ECO:0000256" key="2">
    <source>
        <dbReference type="ARBA" id="ARBA00006275"/>
    </source>
</evidence>
<feature type="signal peptide" evidence="6">
    <location>
        <begin position="1"/>
        <end position="25"/>
    </location>
</feature>
<dbReference type="SUPFAM" id="SSF48452">
    <property type="entry name" value="TPR-like"/>
    <property type="match status" value="1"/>
</dbReference>
<protein>
    <submittedName>
        <fullName evidence="9">RagB/SusD family nutrient uptake outer membrane protein</fullName>
    </submittedName>
</protein>
<evidence type="ECO:0000259" key="7">
    <source>
        <dbReference type="Pfam" id="PF07980"/>
    </source>
</evidence>
<keyword evidence="3 6" id="KW-0732">Signal</keyword>
<keyword evidence="4" id="KW-0472">Membrane</keyword>
<organism evidence="9 10">
    <name type="scientific">Butyricimonas virosa</name>
    <dbReference type="NCBI Taxonomy" id="544645"/>
    <lineage>
        <taxon>Bacteria</taxon>
        <taxon>Pseudomonadati</taxon>
        <taxon>Bacteroidota</taxon>
        <taxon>Bacteroidia</taxon>
        <taxon>Bacteroidales</taxon>
        <taxon>Odoribacteraceae</taxon>
        <taxon>Butyricimonas</taxon>
    </lineage>
</organism>
<comment type="subcellular location">
    <subcellularLocation>
        <location evidence="1">Cell outer membrane</location>
    </subcellularLocation>
</comment>
<evidence type="ECO:0000256" key="6">
    <source>
        <dbReference type="SAM" id="SignalP"/>
    </source>
</evidence>
<proteinExistence type="inferred from homology"/>
<dbReference type="Gene3D" id="1.25.40.390">
    <property type="match status" value="1"/>
</dbReference>
<name>A0A415QDP7_9BACT</name>
<evidence type="ECO:0000313" key="10">
    <source>
        <dbReference type="Proteomes" id="UP000286038"/>
    </source>
</evidence>
<comment type="caution">
    <text evidence="9">The sequence shown here is derived from an EMBL/GenBank/DDBJ whole genome shotgun (WGS) entry which is preliminary data.</text>
</comment>
<dbReference type="InterPro" id="IPR033985">
    <property type="entry name" value="SusD-like_N"/>
</dbReference>
<evidence type="ECO:0000256" key="5">
    <source>
        <dbReference type="ARBA" id="ARBA00023237"/>
    </source>
</evidence>
<dbReference type="PROSITE" id="PS51257">
    <property type="entry name" value="PROKAR_LIPOPROTEIN"/>
    <property type="match status" value="1"/>
</dbReference>
<feature type="domain" description="SusD-like N-terminal" evidence="8">
    <location>
        <begin position="25"/>
        <end position="241"/>
    </location>
</feature>
<dbReference type="Pfam" id="PF07980">
    <property type="entry name" value="SusD_RagB"/>
    <property type="match status" value="1"/>
</dbReference>
<dbReference type="AlphaFoldDB" id="A0A415QDP7"/>
<feature type="chain" id="PRO_5019108521" evidence="6">
    <location>
        <begin position="26"/>
        <end position="506"/>
    </location>
</feature>
<comment type="similarity">
    <text evidence="2">Belongs to the SusD family.</text>
</comment>
<reference evidence="9 10" key="1">
    <citation type="submission" date="2018-08" db="EMBL/GenBank/DDBJ databases">
        <title>A genome reference for cultivated species of the human gut microbiota.</title>
        <authorList>
            <person name="Zou Y."/>
            <person name="Xue W."/>
            <person name="Luo G."/>
        </authorList>
    </citation>
    <scope>NUCLEOTIDE SEQUENCE [LARGE SCALE GENOMIC DNA]</scope>
    <source>
        <strain evidence="9 10">AF34-33</strain>
    </source>
</reference>
<evidence type="ECO:0000259" key="8">
    <source>
        <dbReference type="Pfam" id="PF14322"/>
    </source>
</evidence>
<accession>A0A415QDP7</accession>
<evidence type="ECO:0000313" key="9">
    <source>
        <dbReference type="EMBL" id="RHM40578.1"/>
    </source>
</evidence>
<dbReference type="GO" id="GO:0009279">
    <property type="term" value="C:cell outer membrane"/>
    <property type="evidence" value="ECO:0007669"/>
    <property type="project" value="UniProtKB-SubCell"/>
</dbReference>
<keyword evidence="5" id="KW-0998">Cell outer membrane</keyword>
<dbReference type="EMBL" id="QRPV01000028">
    <property type="protein sequence ID" value="RHM40578.1"/>
    <property type="molecule type" value="Genomic_DNA"/>
</dbReference>
<dbReference type="CDD" id="cd08977">
    <property type="entry name" value="SusD"/>
    <property type="match status" value="1"/>
</dbReference>